<feature type="domain" description="PhnB-like" evidence="1">
    <location>
        <begin position="3"/>
        <end position="127"/>
    </location>
</feature>
<sequence>MPKTTPFLWFDDNAEEAANFYIKIFKDSELINILRSPVDTPPNKAGKALTVNFMLNGQSFVALNGGAAFKPNPSISFYVTYNESTELENAWEYLSNEGFVLMPLDKYDWGERYGWVQDKFGISWQLILDNGKEAEHKIIPMLMFCGAQQGKANEAIHFYTSVFKNSAIDKIFYYPEGQTKLDAKVVHAKFRLDSNIFMAMDSGVQQPFTFNEAISIVINCETQDEIDYFWDMLTANGGKESQCGWLKDRFGVSWQVVPINIGRFFSNKDSEKSKRAMQSMMQMKKMIIADLENA</sequence>
<dbReference type="RefSeq" id="WP_119984604.1">
    <property type="nucleotide sequence ID" value="NZ_CP032489.1"/>
</dbReference>
<protein>
    <submittedName>
        <fullName evidence="2">VOC family protein</fullName>
    </submittedName>
</protein>
<dbReference type="Gene3D" id="3.10.180.10">
    <property type="entry name" value="2,3-Dihydroxybiphenyl 1,2-Dioxygenase, domain 1"/>
    <property type="match status" value="1"/>
</dbReference>
<proteinExistence type="predicted"/>
<dbReference type="Gene3D" id="3.30.720.100">
    <property type="match status" value="1"/>
</dbReference>
<keyword evidence="3" id="KW-1185">Reference proteome</keyword>
<dbReference type="SUPFAM" id="SSF54593">
    <property type="entry name" value="Glyoxalase/Bleomycin resistance protein/Dihydroxybiphenyl dioxygenase"/>
    <property type="match status" value="2"/>
</dbReference>
<organism evidence="2 3">
    <name type="scientific">Arachidicoccus soli</name>
    <dbReference type="NCBI Taxonomy" id="2341117"/>
    <lineage>
        <taxon>Bacteria</taxon>
        <taxon>Pseudomonadati</taxon>
        <taxon>Bacteroidota</taxon>
        <taxon>Chitinophagia</taxon>
        <taxon>Chitinophagales</taxon>
        <taxon>Chitinophagaceae</taxon>
        <taxon>Arachidicoccus</taxon>
    </lineage>
</organism>
<dbReference type="OrthoDB" id="9806473at2"/>
<dbReference type="Proteomes" id="UP000266118">
    <property type="component" value="Chromosome"/>
</dbReference>
<gene>
    <name evidence="2" type="ORF">D6B99_02070</name>
</gene>
<dbReference type="InterPro" id="IPR028973">
    <property type="entry name" value="PhnB-like"/>
</dbReference>
<dbReference type="Gene3D" id="3.30.720.110">
    <property type="match status" value="1"/>
</dbReference>
<feature type="domain" description="PhnB-like" evidence="1">
    <location>
        <begin position="137"/>
        <end position="257"/>
    </location>
</feature>
<accession>A0A386HKT3</accession>
<evidence type="ECO:0000313" key="3">
    <source>
        <dbReference type="Proteomes" id="UP000266118"/>
    </source>
</evidence>
<evidence type="ECO:0000259" key="1">
    <source>
        <dbReference type="Pfam" id="PF06983"/>
    </source>
</evidence>
<dbReference type="PANTHER" id="PTHR33990">
    <property type="entry name" value="PROTEIN YJDN-RELATED"/>
    <property type="match status" value="1"/>
</dbReference>
<dbReference type="Pfam" id="PF06983">
    <property type="entry name" value="3-dmu-9_3-mt"/>
    <property type="match status" value="2"/>
</dbReference>
<dbReference type="InterPro" id="IPR029068">
    <property type="entry name" value="Glyas_Bleomycin-R_OHBP_Dase"/>
</dbReference>
<dbReference type="EMBL" id="CP032489">
    <property type="protein sequence ID" value="AYD46507.1"/>
    <property type="molecule type" value="Genomic_DNA"/>
</dbReference>
<reference evidence="2 3" key="1">
    <citation type="submission" date="2018-09" db="EMBL/GenBank/DDBJ databases">
        <title>Arachidicoccus sp. nov., a bacterium isolated from soil.</title>
        <authorList>
            <person name="Weon H.-Y."/>
            <person name="Kwon S.-W."/>
            <person name="Lee S.A."/>
        </authorList>
    </citation>
    <scope>NUCLEOTIDE SEQUENCE [LARGE SCALE GENOMIC DNA]</scope>
    <source>
        <strain evidence="2 3">KIS59-12</strain>
    </source>
</reference>
<dbReference type="KEGG" id="ark:D6B99_02070"/>
<evidence type="ECO:0000313" key="2">
    <source>
        <dbReference type="EMBL" id="AYD46507.1"/>
    </source>
</evidence>
<name>A0A386HKT3_9BACT</name>
<dbReference type="CDD" id="cd06588">
    <property type="entry name" value="PhnB_like"/>
    <property type="match status" value="2"/>
</dbReference>
<dbReference type="AlphaFoldDB" id="A0A386HKT3"/>